<feature type="domain" description="RING-type" evidence="2">
    <location>
        <begin position="283"/>
        <end position="326"/>
    </location>
</feature>
<sequence length="337" mass="38325">MSWNPNMEVQYINSSYPYNSAGSFMEYFEGLTYQHVNFIFDGASHLQYLPLSLQEYLWESAYPSMTTSFYKFGLSDFGNNISYYDHSPSYDGSNHEPCAEEYRRASVNSPSMSNEETVAMNVEWEGNANSTSRENPVDCKLSVLPLMMSIILSSNTSKFDISWLSCLPSYVGASVETTATYEYALQCMSFTMWCIVIWQDGVDPDNMTYEELLELGETVGTQSRGLSQELISLLPVSKYKCSLFSRKKSRNERYIICFLHYDTGLLSLFSPSTMDTFASEISICTFAFNRQITYSGERQITLPCKHVYHAGCGNRWLSINKACPICYTEVFGDASKH</sequence>
<dbReference type="PROSITE" id="PS50089">
    <property type="entry name" value="ZF_RING_2"/>
    <property type="match status" value="1"/>
</dbReference>
<name>A0A5B6VRG9_9ROSI</name>
<reference evidence="4" key="1">
    <citation type="journal article" date="2019" name="Plant Biotechnol. J.">
        <title>Genome sequencing of the Australian wild diploid species Gossypium australe highlights disease resistance and delayed gland morphogenesis.</title>
        <authorList>
            <person name="Cai Y."/>
            <person name="Cai X."/>
            <person name="Wang Q."/>
            <person name="Wang P."/>
            <person name="Zhang Y."/>
            <person name="Cai C."/>
            <person name="Xu Y."/>
            <person name="Wang K."/>
            <person name="Zhou Z."/>
            <person name="Wang C."/>
            <person name="Geng S."/>
            <person name="Li B."/>
            <person name="Dong Q."/>
            <person name="Hou Y."/>
            <person name="Wang H."/>
            <person name="Ai P."/>
            <person name="Liu Z."/>
            <person name="Yi F."/>
            <person name="Sun M."/>
            <person name="An G."/>
            <person name="Cheng J."/>
            <person name="Zhang Y."/>
            <person name="Shi Q."/>
            <person name="Xie Y."/>
            <person name="Shi X."/>
            <person name="Chang Y."/>
            <person name="Huang F."/>
            <person name="Chen Y."/>
            <person name="Hong S."/>
            <person name="Mi L."/>
            <person name="Sun Q."/>
            <person name="Zhang L."/>
            <person name="Zhou B."/>
            <person name="Peng R."/>
            <person name="Zhang X."/>
            <person name="Liu F."/>
        </authorList>
    </citation>
    <scope>NUCLEOTIDE SEQUENCE [LARGE SCALE GENOMIC DNA]</scope>
    <source>
        <strain evidence="4">cv. PA1801</strain>
    </source>
</reference>
<dbReference type="PANTHER" id="PTHR46400:SF5">
    <property type="entry name" value="RING-TYPE DOMAIN-CONTAINING PROTEIN"/>
    <property type="match status" value="1"/>
</dbReference>
<dbReference type="GO" id="GO:0016567">
    <property type="term" value="P:protein ubiquitination"/>
    <property type="evidence" value="ECO:0007669"/>
    <property type="project" value="InterPro"/>
</dbReference>
<evidence type="ECO:0000259" key="2">
    <source>
        <dbReference type="PROSITE" id="PS50089"/>
    </source>
</evidence>
<dbReference type="GO" id="GO:0031624">
    <property type="term" value="F:ubiquitin conjugating enzyme binding"/>
    <property type="evidence" value="ECO:0007669"/>
    <property type="project" value="TreeGrafter"/>
</dbReference>
<keyword evidence="1" id="KW-0862">Zinc</keyword>
<protein>
    <submittedName>
        <fullName evidence="3">E3 ubiquitin ligase BIG BROTHER-like</fullName>
    </submittedName>
</protein>
<keyword evidence="1" id="KW-0863">Zinc-finger</keyword>
<accession>A0A5B6VRG9</accession>
<dbReference type="GO" id="GO:0048437">
    <property type="term" value="P:floral organ development"/>
    <property type="evidence" value="ECO:0007669"/>
    <property type="project" value="TreeGrafter"/>
</dbReference>
<proteinExistence type="predicted"/>
<evidence type="ECO:0000256" key="1">
    <source>
        <dbReference type="PROSITE-ProRule" id="PRU00175"/>
    </source>
</evidence>
<comment type="caution">
    <text evidence="3">The sequence shown here is derived from an EMBL/GenBank/DDBJ whole genome shotgun (WGS) entry which is preliminary data.</text>
</comment>
<dbReference type="InterPro" id="IPR013083">
    <property type="entry name" value="Znf_RING/FYVE/PHD"/>
</dbReference>
<dbReference type="OrthoDB" id="9984778at2759"/>
<dbReference type="Pfam" id="PF13639">
    <property type="entry name" value="zf-RING_2"/>
    <property type="match status" value="1"/>
</dbReference>
<dbReference type="GO" id="GO:0046621">
    <property type="term" value="P:negative regulation of organ growth"/>
    <property type="evidence" value="ECO:0007669"/>
    <property type="project" value="InterPro"/>
</dbReference>
<dbReference type="GO" id="GO:0008270">
    <property type="term" value="F:zinc ion binding"/>
    <property type="evidence" value="ECO:0007669"/>
    <property type="project" value="UniProtKB-KW"/>
</dbReference>
<dbReference type="InterPro" id="IPR033276">
    <property type="entry name" value="BB"/>
</dbReference>
<keyword evidence="1" id="KW-0479">Metal-binding</keyword>
<dbReference type="InterPro" id="IPR001841">
    <property type="entry name" value="Znf_RING"/>
</dbReference>
<dbReference type="Gene3D" id="3.30.40.10">
    <property type="entry name" value="Zinc/RING finger domain, C3HC4 (zinc finger)"/>
    <property type="match status" value="1"/>
</dbReference>
<dbReference type="SUPFAM" id="SSF57850">
    <property type="entry name" value="RING/U-box"/>
    <property type="match status" value="1"/>
</dbReference>
<keyword evidence="4" id="KW-1185">Reference proteome</keyword>
<dbReference type="EMBL" id="SMMG02000006">
    <property type="protein sequence ID" value="KAA3471644.1"/>
    <property type="molecule type" value="Genomic_DNA"/>
</dbReference>
<evidence type="ECO:0000313" key="4">
    <source>
        <dbReference type="Proteomes" id="UP000325315"/>
    </source>
</evidence>
<evidence type="ECO:0000313" key="3">
    <source>
        <dbReference type="EMBL" id="KAA3471644.1"/>
    </source>
</evidence>
<dbReference type="AlphaFoldDB" id="A0A5B6VRG9"/>
<organism evidence="3 4">
    <name type="scientific">Gossypium australe</name>
    <dbReference type="NCBI Taxonomy" id="47621"/>
    <lineage>
        <taxon>Eukaryota</taxon>
        <taxon>Viridiplantae</taxon>
        <taxon>Streptophyta</taxon>
        <taxon>Embryophyta</taxon>
        <taxon>Tracheophyta</taxon>
        <taxon>Spermatophyta</taxon>
        <taxon>Magnoliopsida</taxon>
        <taxon>eudicotyledons</taxon>
        <taxon>Gunneridae</taxon>
        <taxon>Pentapetalae</taxon>
        <taxon>rosids</taxon>
        <taxon>malvids</taxon>
        <taxon>Malvales</taxon>
        <taxon>Malvaceae</taxon>
        <taxon>Malvoideae</taxon>
        <taxon>Gossypium</taxon>
    </lineage>
</organism>
<dbReference type="GO" id="GO:0004842">
    <property type="term" value="F:ubiquitin-protein transferase activity"/>
    <property type="evidence" value="ECO:0007669"/>
    <property type="project" value="InterPro"/>
</dbReference>
<dbReference type="PANTHER" id="PTHR46400">
    <property type="entry name" value="RING/U-BOX SUPERFAMILY PROTEIN"/>
    <property type="match status" value="1"/>
</dbReference>
<gene>
    <name evidence="3" type="ORF">EPI10_017243</name>
</gene>
<dbReference type="Proteomes" id="UP000325315">
    <property type="component" value="Unassembled WGS sequence"/>
</dbReference>